<organism evidence="3 4">
    <name type="scientific">Rhododendron griersonianum</name>
    <dbReference type="NCBI Taxonomy" id="479676"/>
    <lineage>
        <taxon>Eukaryota</taxon>
        <taxon>Viridiplantae</taxon>
        <taxon>Streptophyta</taxon>
        <taxon>Embryophyta</taxon>
        <taxon>Tracheophyta</taxon>
        <taxon>Spermatophyta</taxon>
        <taxon>Magnoliopsida</taxon>
        <taxon>eudicotyledons</taxon>
        <taxon>Gunneridae</taxon>
        <taxon>Pentapetalae</taxon>
        <taxon>asterids</taxon>
        <taxon>Ericales</taxon>
        <taxon>Ericaceae</taxon>
        <taxon>Ericoideae</taxon>
        <taxon>Rhodoreae</taxon>
        <taxon>Rhododendron</taxon>
    </lineage>
</organism>
<feature type="region of interest" description="Disordered" evidence="1">
    <location>
        <begin position="1"/>
        <end position="47"/>
    </location>
</feature>
<keyword evidence="4" id="KW-1185">Reference proteome</keyword>
<sequence length="92" mass="9706">MDPDNIPMDFSRAQAAQSYSESSDEGHEARASGNSVGEGASNSVPANPASTSIVFCIGFIWRCITAAIGSVLAAGVSFCFIWFQFSAFGFLK</sequence>
<dbReference type="Proteomes" id="UP000823749">
    <property type="component" value="Chromosome 13"/>
</dbReference>
<protein>
    <recommendedName>
        <fullName evidence="5">Transmembrane protein</fullName>
    </recommendedName>
</protein>
<gene>
    <name evidence="3" type="ORF">RHGRI_037756</name>
</gene>
<comment type="caution">
    <text evidence="3">The sequence shown here is derived from an EMBL/GenBank/DDBJ whole genome shotgun (WGS) entry which is preliminary data.</text>
</comment>
<keyword evidence="2" id="KW-1133">Transmembrane helix</keyword>
<feature type="transmembrane region" description="Helical" evidence="2">
    <location>
        <begin position="59"/>
        <end position="83"/>
    </location>
</feature>
<proteinExistence type="predicted"/>
<evidence type="ECO:0008006" key="5">
    <source>
        <dbReference type="Google" id="ProtNLM"/>
    </source>
</evidence>
<accession>A0AAV6HTM3</accession>
<evidence type="ECO:0000256" key="2">
    <source>
        <dbReference type="SAM" id="Phobius"/>
    </source>
</evidence>
<evidence type="ECO:0000313" key="3">
    <source>
        <dbReference type="EMBL" id="KAG5517105.1"/>
    </source>
</evidence>
<name>A0AAV6HTM3_9ERIC</name>
<dbReference type="EMBL" id="JACTNZ010000013">
    <property type="protein sequence ID" value="KAG5517105.1"/>
    <property type="molecule type" value="Genomic_DNA"/>
</dbReference>
<dbReference type="AlphaFoldDB" id="A0AAV6HTM3"/>
<reference evidence="3 4" key="1">
    <citation type="submission" date="2020-08" db="EMBL/GenBank/DDBJ databases">
        <title>Plant Genome Project.</title>
        <authorList>
            <person name="Zhang R.-G."/>
        </authorList>
    </citation>
    <scope>NUCLEOTIDE SEQUENCE [LARGE SCALE GENOMIC DNA]</scope>
    <source>
        <strain evidence="3">WSP0</strain>
        <tissue evidence="3">Leaf</tissue>
    </source>
</reference>
<feature type="compositionally biased region" description="Polar residues" evidence="1">
    <location>
        <begin position="32"/>
        <end position="47"/>
    </location>
</feature>
<evidence type="ECO:0000313" key="4">
    <source>
        <dbReference type="Proteomes" id="UP000823749"/>
    </source>
</evidence>
<evidence type="ECO:0000256" key="1">
    <source>
        <dbReference type="SAM" id="MobiDB-lite"/>
    </source>
</evidence>
<keyword evidence="2" id="KW-0472">Membrane</keyword>
<keyword evidence="2" id="KW-0812">Transmembrane</keyword>